<organism evidence="1 2">
    <name type="scientific">Vibrio phage ICP1</name>
    <dbReference type="NCBI Taxonomy" id="979525"/>
    <lineage>
        <taxon>Viruses</taxon>
        <taxon>Duplodnaviria</taxon>
        <taxon>Heunggongvirae</taxon>
        <taxon>Uroviricota</taxon>
        <taxon>Caudoviricetes</taxon>
        <taxon>Mohonavirus</taxon>
        <taxon>Mohonavirus ICP1</taxon>
    </lineage>
</organism>
<dbReference type="KEGG" id="vg:10228530"/>
<dbReference type="RefSeq" id="YP_004250992.1">
    <property type="nucleotide sequence ID" value="NC_015157.1"/>
</dbReference>
<dbReference type="Proteomes" id="UP000007502">
    <property type="component" value="Segment"/>
</dbReference>
<protein>
    <submittedName>
        <fullName evidence="1">Uncharacterized protein ORF51</fullName>
    </submittedName>
</protein>
<gene>
    <name evidence="1" type="primary">ORF51</name>
</gene>
<dbReference type="GeneID" id="10228530"/>
<accession>F1D173</accession>
<name>F1D173_9CAUD</name>
<reference evidence="1 2" key="1">
    <citation type="journal article" date="2011" name="MBio">
        <title>Evidence of a dominant lineage of Vibrio cholerae-specific lytic bacteriophages shed by cholera patients over a 10-year period in Dhaka, Bangladesh.</title>
        <authorList>
            <person name="Seed K.D."/>
            <person name="Bodi K.L."/>
            <person name="Kropinski A.M."/>
            <person name="Ackermann H.W."/>
            <person name="Calderwood S.B."/>
            <person name="Qadri F."/>
            <person name="Camilli A."/>
        </authorList>
    </citation>
    <scope>NUCLEOTIDE SEQUENCE [LARGE SCALE GENOMIC DNA]</scope>
</reference>
<sequence>MQVFEFVSDKGYTVEVELFDTPPFRSMESRDDYYGGVDILDVKVYDLSTGEPVYMHGITNEEIIQEWEMHKDTQTMREDYGHLSIIGEEWFREEQGICMSKLNKVKLAKMIGD</sequence>
<evidence type="ECO:0000313" key="2">
    <source>
        <dbReference type="Proteomes" id="UP000007502"/>
    </source>
</evidence>
<dbReference type="EMBL" id="HQ641347">
    <property type="protein sequence ID" value="ADX87867.1"/>
    <property type="molecule type" value="Genomic_DNA"/>
</dbReference>
<proteinExistence type="predicted"/>
<evidence type="ECO:0000313" key="1">
    <source>
        <dbReference type="EMBL" id="ADX87867.1"/>
    </source>
</evidence>
<keyword evidence="2" id="KW-1185">Reference proteome</keyword>